<dbReference type="InterPro" id="IPR001460">
    <property type="entry name" value="PCN-bd_Tpept"/>
</dbReference>
<evidence type="ECO:0000313" key="5">
    <source>
        <dbReference type="Proteomes" id="UP001342631"/>
    </source>
</evidence>
<evidence type="ECO:0000259" key="3">
    <source>
        <dbReference type="Pfam" id="PF00905"/>
    </source>
</evidence>
<feature type="region of interest" description="Disordered" evidence="1">
    <location>
        <begin position="190"/>
        <end position="213"/>
    </location>
</feature>
<gene>
    <name evidence="4" type="ORF">ASNO1_77090</name>
</gene>
<keyword evidence="2" id="KW-0732">Signal</keyword>
<protein>
    <recommendedName>
        <fullName evidence="3">Penicillin-binding protein transpeptidase domain-containing protein</fullName>
    </recommendedName>
</protein>
<evidence type="ECO:0000313" key="4">
    <source>
        <dbReference type="EMBL" id="GMU11455.1"/>
    </source>
</evidence>
<dbReference type="SUPFAM" id="SSF56601">
    <property type="entry name" value="beta-lactamase/transpeptidase-like"/>
    <property type="match status" value="1"/>
</dbReference>
<name>A0ABQ6R587_9BACT</name>
<dbReference type="InterPro" id="IPR012338">
    <property type="entry name" value="Beta-lactam/transpept-like"/>
</dbReference>
<organism evidence="4 5">
    <name type="scientific">Corallococcus caeni</name>
    <dbReference type="NCBI Taxonomy" id="3082388"/>
    <lineage>
        <taxon>Bacteria</taxon>
        <taxon>Pseudomonadati</taxon>
        <taxon>Myxococcota</taxon>
        <taxon>Myxococcia</taxon>
        <taxon>Myxococcales</taxon>
        <taxon>Cystobacterineae</taxon>
        <taxon>Myxococcaceae</taxon>
        <taxon>Corallococcus</taxon>
    </lineage>
</organism>
<feature type="compositionally biased region" description="Polar residues" evidence="1">
    <location>
        <begin position="76"/>
        <end position="91"/>
    </location>
</feature>
<dbReference type="InterPro" id="IPR050515">
    <property type="entry name" value="Beta-lactam/transpept"/>
</dbReference>
<feature type="signal peptide" evidence="2">
    <location>
        <begin position="1"/>
        <end position="23"/>
    </location>
</feature>
<accession>A0ABQ6R587</accession>
<feature type="domain" description="Penicillin-binding protein transpeptidase" evidence="3">
    <location>
        <begin position="267"/>
        <end position="536"/>
    </location>
</feature>
<dbReference type="Gene3D" id="3.40.710.10">
    <property type="entry name" value="DD-peptidase/beta-lactamase superfamily"/>
    <property type="match status" value="1"/>
</dbReference>
<dbReference type="Proteomes" id="UP001342631">
    <property type="component" value="Unassembled WGS sequence"/>
</dbReference>
<evidence type="ECO:0000256" key="2">
    <source>
        <dbReference type="SAM" id="SignalP"/>
    </source>
</evidence>
<proteinExistence type="predicted"/>
<feature type="compositionally biased region" description="Low complexity" evidence="1">
    <location>
        <begin position="95"/>
        <end position="127"/>
    </location>
</feature>
<feature type="region of interest" description="Disordered" evidence="1">
    <location>
        <begin position="67"/>
        <end position="171"/>
    </location>
</feature>
<sequence>MTKRRLLAALPLFPLTLLLGASAPGTDANPAPSPAASTDAQTLARAVSALGTDAGPSGARALVEKVEAEQRAQAGTPDSGTASVAQAQGNPGTPPAAMASGQAAGVAQAPSTSGTAAAQAPAAVPSTNGTTASQAPAAVPSTHGATASQAPASPAMAGAEATSAAQGPDTRPVDARALAEALAAKDAAALEPGMVPPMPVPSREKAPPFGKLQGLPRAQDLVARAKLEGNKLVVKGGKSAPDQVLTIDPGLQASLTKIMQNYQVPYGAAVVLEPSTGRVLAMAEHSEAKPELRGLAVRAVYPAASIFKIVTGSALMEAGVSPETEACFHGGKRRLNERQLEDTERDGACYSLALAMGKSANVIFAKMTSKHLSADALKRMAARLRFNREIPFAQPLDVSLAYIPEDGFALANTGAGFGDVYLSPLHGALLAAMAANEGRWVDPVLVEPEPFMPLPEPEPVLTPTAAHGLTKMLEETVTHGTARGVFRERGFQVKDAVGKTGTLADREPFRDYSWFVGFAPKDHPRVAVAALIVNDPKWRIRGSYLGREALRLALERIPAPVEVTAPAGAAGKH</sequence>
<evidence type="ECO:0000256" key="1">
    <source>
        <dbReference type="SAM" id="MobiDB-lite"/>
    </source>
</evidence>
<comment type="caution">
    <text evidence="4">The sequence shown here is derived from an EMBL/GenBank/DDBJ whole genome shotgun (WGS) entry which is preliminary data.</text>
</comment>
<keyword evidence="5" id="KW-1185">Reference proteome</keyword>
<reference evidence="4 5" key="1">
    <citation type="journal article" date="2024" name="Arch. Microbiol.">
        <title>Corallococcus caeni sp. nov., a novel myxobacterium isolated from activated sludge.</title>
        <authorList>
            <person name="Tomita S."/>
            <person name="Nakai R."/>
            <person name="Kuroda K."/>
            <person name="Kurashita H."/>
            <person name="Hatamoto M."/>
            <person name="Yamaguchi T."/>
            <person name="Narihiro T."/>
        </authorList>
    </citation>
    <scope>NUCLEOTIDE SEQUENCE [LARGE SCALE GENOMIC DNA]</scope>
    <source>
        <strain evidence="4 5">NO1</strain>
    </source>
</reference>
<feature type="compositionally biased region" description="Low complexity" evidence="1">
    <location>
        <begin position="144"/>
        <end position="168"/>
    </location>
</feature>
<dbReference type="PANTHER" id="PTHR30627">
    <property type="entry name" value="PEPTIDOGLYCAN D,D-TRANSPEPTIDASE"/>
    <property type="match status" value="1"/>
</dbReference>
<dbReference type="EMBL" id="BTTX01000013">
    <property type="protein sequence ID" value="GMU11455.1"/>
    <property type="molecule type" value="Genomic_DNA"/>
</dbReference>
<dbReference type="Pfam" id="PF00905">
    <property type="entry name" value="Transpeptidase"/>
    <property type="match status" value="1"/>
</dbReference>
<dbReference type="PANTHER" id="PTHR30627:SF2">
    <property type="entry name" value="PEPTIDOGLYCAN D,D-TRANSPEPTIDASE MRDA"/>
    <property type="match status" value="1"/>
</dbReference>
<feature type="chain" id="PRO_5046339388" description="Penicillin-binding protein transpeptidase domain-containing protein" evidence="2">
    <location>
        <begin position="24"/>
        <end position="573"/>
    </location>
</feature>